<dbReference type="Gene3D" id="4.10.70.10">
    <property type="entry name" value="Disintegrin domain"/>
    <property type="match status" value="1"/>
</dbReference>
<feature type="domain" description="Peptidase M12B" evidence="8">
    <location>
        <begin position="264"/>
        <end position="466"/>
    </location>
</feature>
<dbReference type="InterPro" id="IPR001590">
    <property type="entry name" value="Peptidase_M12B"/>
</dbReference>
<dbReference type="Ensembl" id="ENSEEET00000033376.2">
    <property type="protein sequence ID" value="ENSEEEP00000032984.2"/>
    <property type="gene ID" value="ENSEEEG00000015705.2"/>
</dbReference>
<feature type="binding site" evidence="5">
    <location>
        <position position="397"/>
    </location>
    <ligand>
        <name>Zn(2+)</name>
        <dbReference type="ChEBI" id="CHEBI:29105"/>
        <note>catalytic</note>
    </ligand>
</feature>
<dbReference type="SUPFAM" id="SSF55486">
    <property type="entry name" value="Metalloproteases ('zincins'), catalytic domain"/>
    <property type="match status" value="1"/>
</dbReference>
<dbReference type="FunFam" id="4.10.70.10:FF:000003">
    <property type="entry name" value="Disintegrin and metalloproteinase domain-containing protein 17"/>
    <property type="match status" value="1"/>
</dbReference>
<reference evidence="10" key="1">
    <citation type="journal article" date="2014" name="Science">
        <title>Nonhuman genetics. Genomic basis for the convergent evolution of electric organs.</title>
        <authorList>
            <person name="Gallant J.R."/>
            <person name="Traeger L.L."/>
            <person name="Volkening J.D."/>
            <person name="Moffett H."/>
            <person name="Chen P.H."/>
            <person name="Novina C.D."/>
            <person name="Phillips G.N.Jr."/>
            <person name="Anand R."/>
            <person name="Wells G.B."/>
            <person name="Pinch M."/>
            <person name="Guth R."/>
            <person name="Unguez G.A."/>
            <person name="Albert J.S."/>
            <person name="Zakon H.H."/>
            <person name="Samanta M.P."/>
            <person name="Sussman M.R."/>
        </authorList>
    </citation>
    <scope>NUCLEOTIDE SEQUENCE [LARGE SCALE GENOMIC DNA]</scope>
</reference>
<dbReference type="GO" id="GO:0006509">
    <property type="term" value="P:membrane protein ectodomain proteolysis"/>
    <property type="evidence" value="ECO:0007669"/>
    <property type="project" value="TreeGrafter"/>
</dbReference>
<feature type="transmembrane region" description="Helical" evidence="6">
    <location>
        <begin position="6"/>
        <end position="26"/>
    </location>
</feature>
<keyword evidence="10" id="KW-1185">Reference proteome</keyword>
<keyword evidence="6" id="KW-0472">Membrane</keyword>
<feature type="transmembrane region" description="Helical" evidence="6">
    <location>
        <begin position="47"/>
        <end position="69"/>
    </location>
</feature>
<evidence type="ECO:0000256" key="1">
    <source>
        <dbReference type="ARBA" id="ARBA00001809"/>
    </source>
</evidence>
<feature type="transmembrane region" description="Helical" evidence="6">
    <location>
        <begin position="678"/>
        <end position="699"/>
    </location>
</feature>
<dbReference type="InterPro" id="IPR049038">
    <property type="entry name" value="ADAM10_Cys-rich"/>
</dbReference>
<keyword evidence="6" id="KW-1133">Transmembrane helix</keyword>
<reference evidence="9" key="5">
    <citation type="submission" date="2025-09" db="UniProtKB">
        <authorList>
            <consortium name="Ensembl"/>
        </authorList>
    </citation>
    <scope>IDENTIFICATION</scope>
</reference>
<evidence type="ECO:0000256" key="4">
    <source>
        <dbReference type="ARBA" id="ARBA00023157"/>
    </source>
</evidence>
<evidence type="ECO:0000313" key="10">
    <source>
        <dbReference type="Proteomes" id="UP000314983"/>
    </source>
</evidence>
<proteinExistence type="predicted"/>
<dbReference type="GO" id="GO:0004222">
    <property type="term" value="F:metalloendopeptidase activity"/>
    <property type="evidence" value="ECO:0007669"/>
    <property type="project" value="InterPro"/>
</dbReference>
<evidence type="ECO:0000256" key="5">
    <source>
        <dbReference type="PROSITE-ProRule" id="PRU00276"/>
    </source>
</evidence>
<dbReference type="InterPro" id="IPR024079">
    <property type="entry name" value="MetalloPept_cat_dom_sf"/>
</dbReference>
<feature type="domain" description="Disintegrin" evidence="7">
    <location>
        <begin position="467"/>
        <end position="559"/>
    </location>
</feature>
<dbReference type="InterPro" id="IPR051489">
    <property type="entry name" value="ADAM_Metalloproteinase"/>
</dbReference>
<dbReference type="Proteomes" id="UP000314983">
    <property type="component" value="Chromosome 26"/>
</dbReference>
<evidence type="ECO:0000259" key="7">
    <source>
        <dbReference type="PROSITE" id="PS50214"/>
    </source>
</evidence>
<dbReference type="Pfam" id="PF13574">
    <property type="entry name" value="Reprolysin_2"/>
    <property type="match status" value="1"/>
</dbReference>
<evidence type="ECO:0000256" key="2">
    <source>
        <dbReference type="ARBA" id="ARBA00012332"/>
    </source>
</evidence>
<keyword evidence="6" id="KW-0812">Transmembrane</keyword>
<dbReference type="GeneTree" id="ENSGT00940000165061"/>
<keyword evidence="5" id="KW-0479">Metal-binding</keyword>
<dbReference type="GO" id="GO:0046872">
    <property type="term" value="F:metal ion binding"/>
    <property type="evidence" value="ECO:0007669"/>
    <property type="project" value="UniProtKB-KW"/>
</dbReference>
<dbReference type="PANTHER" id="PTHR45702:SF1">
    <property type="entry name" value="DISINTEGRIN AND METALLOPROTEINASE DOMAIN-CONTAINING PROTEIN 10 ISOFORM X1"/>
    <property type="match status" value="1"/>
</dbReference>
<reference evidence="10" key="2">
    <citation type="journal article" date="2017" name="Sci. Adv.">
        <title>A tail of two voltages: Proteomic comparison of the three electric organs of the electric eel.</title>
        <authorList>
            <person name="Traeger L.L."/>
            <person name="Sabat G."/>
            <person name="Barrett-Wilt G.A."/>
            <person name="Wells G.B."/>
            <person name="Sussman M.R."/>
        </authorList>
    </citation>
    <scope>NUCLEOTIDE SEQUENCE [LARGE SCALE GENOMIC DNA]</scope>
</reference>
<feature type="active site" evidence="5">
    <location>
        <position position="398"/>
    </location>
</feature>
<name>A0A4W4G653_ELEEL</name>
<feature type="binding site" evidence="5">
    <location>
        <position position="407"/>
    </location>
    <ligand>
        <name>Zn(2+)</name>
        <dbReference type="ChEBI" id="CHEBI:29105"/>
        <note>catalytic</note>
    </ligand>
</feature>
<accession>A0A4W4G653</accession>
<dbReference type="InterPro" id="IPR036436">
    <property type="entry name" value="Disintegrin_dom_sf"/>
</dbReference>
<comment type="caution">
    <text evidence="5">Lacks conserved residue(s) required for the propagation of feature annotation.</text>
</comment>
<keyword evidence="4" id="KW-1015">Disulfide bond</keyword>
<dbReference type="GO" id="GO:0007219">
    <property type="term" value="P:Notch signaling pathway"/>
    <property type="evidence" value="ECO:0007669"/>
    <property type="project" value="TreeGrafter"/>
</dbReference>
<dbReference type="PROSITE" id="PS50215">
    <property type="entry name" value="ADAM_MEPRO"/>
    <property type="match status" value="1"/>
</dbReference>
<dbReference type="PROSITE" id="PS50214">
    <property type="entry name" value="DISINTEGRIN_2"/>
    <property type="match status" value="1"/>
</dbReference>
<dbReference type="InterPro" id="IPR001762">
    <property type="entry name" value="Disintegrin_dom"/>
</dbReference>
<dbReference type="SUPFAM" id="SSF57552">
    <property type="entry name" value="Blood coagulation inhibitor (disintegrin)"/>
    <property type="match status" value="1"/>
</dbReference>
<evidence type="ECO:0000256" key="3">
    <source>
        <dbReference type="ARBA" id="ARBA00022685"/>
    </source>
</evidence>
<dbReference type="GO" id="GO:0005886">
    <property type="term" value="C:plasma membrane"/>
    <property type="evidence" value="ECO:0007669"/>
    <property type="project" value="TreeGrafter"/>
</dbReference>
<dbReference type="Gene3D" id="3.40.390.10">
    <property type="entry name" value="Collagenase (Catalytic Domain)"/>
    <property type="match status" value="1"/>
</dbReference>
<protein>
    <recommendedName>
        <fullName evidence="2">ADAM10 endopeptidase</fullName>
        <ecNumber evidence="2">3.4.24.81</ecNumber>
    </recommendedName>
</protein>
<evidence type="ECO:0000256" key="6">
    <source>
        <dbReference type="SAM" id="Phobius"/>
    </source>
</evidence>
<evidence type="ECO:0000259" key="8">
    <source>
        <dbReference type="PROSITE" id="PS50215"/>
    </source>
</evidence>
<dbReference type="AlphaFoldDB" id="A0A4W4G653"/>
<dbReference type="SMART" id="SM00050">
    <property type="entry name" value="DISIN"/>
    <property type="match status" value="1"/>
</dbReference>
<dbReference type="EC" id="3.4.24.81" evidence="2"/>
<sequence>MSEYASVSVCVCVCVNICVCVWLRLVKIDAFLCVAFTGKPPVRQEEMGGKALSTLICLLIVYLVLKGYYTEDLKAIRQFIKHHETLSYHRNTVLRQHERVRRHTEPQTQVLVCHRVFRLRLKQDFGAFAEDLKVFFGNESWTGDLSHIYSGVLEDENGSSCQGAILDGLFEGFIKTSNGTFYVEASQTYGTGHLDHHSIVYHEDDVDFTGCVPSSMFLCRWHSLGRRPCWFLWYRCTTEPHPRTQTEDWRWTQISLFEFYPLFQVASYMKAINNIYHKADFDGIDLINFKVKSMSIVLEEDPGDPLQETYIGPEKLLSLFSEMNWGNYCLSYLLTNRDFSGVLGLAWEGKADDWGGICSKHIQLKDGRTSSMNTGLVTLKNFGRYLPPKFVQLTLAHELGHSLGAPHDEGLDCGSLEITGGKGRFLMFPQATDVVQENSDMFSPCSLRHMGHLLKIKKDKCFVVSDQPICGNRILEKGEECDVGHNESDPCCYSSKAPIGTQCHLKPSKQCSPSQGLCCSSTCIFKNSGLTCEEDSECRMKSVCTGLSAVCPKPAAKPNMTVCSLGTRVCHNGDCARSLCVTYGLEQCDCPGENRKEKCHMCCQHTGNPNTCASTTSSVLSTYFKGKRVALVPGSPCSKNQGYCDHFQTCRLLDADGPIARLKNSFLHLNEFIDLANWWLLLLAILAVSGVMAATVCLFGHTLETRPAPAVHATVLLLRTPSWTLQLRKKGGGLSRESSSLKQTCPYIFSKMSLLFNHLTPFVFTRLHELCD</sequence>
<feature type="binding site" evidence="5">
    <location>
        <position position="401"/>
    </location>
    <ligand>
        <name>Zn(2+)</name>
        <dbReference type="ChEBI" id="CHEBI:29105"/>
        <note>catalytic</note>
    </ligand>
</feature>
<keyword evidence="3" id="KW-0165">Cleavage on pair of basic residues</keyword>
<reference evidence="9" key="3">
    <citation type="submission" date="2020-05" db="EMBL/GenBank/DDBJ databases">
        <title>Electrophorus electricus (electric eel) genome, fEleEle1, primary haplotype.</title>
        <authorList>
            <person name="Myers G."/>
            <person name="Meyer A."/>
            <person name="Fedrigo O."/>
            <person name="Formenti G."/>
            <person name="Rhie A."/>
            <person name="Tracey A."/>
            <person name="Sims Y."/>
            <person name="Jarvis E.D."/>
        </authorList>
    </citation>
    <scope>NUCLEOTIDE SEQUENCE [LARGE SCALE GENOMIC DNA]</scope>
</reference>
<comment type="catalytic activity">
    <reaction evidence="1">
        <text>Endopeptidase of broad specificity.</text>
        <dbReference type="EC" id="3.4.24.81"/>
    </reaction>
</comment>
<evidence type="ECO:0000313" key="9">
    <source>
        <dbReference type="Ensembl" id="ENSEEEP00000032984.2"/>
    </source>
</evidence>
<keyword evidence="5" id="KW-0862">Zinc</keyword>
<dbReference type="Pfam" id="PF00200">
    <property type="entry name" value="Disintegrin"/>
    <property type="match status" value="1"/>
</dbReference>
<reference evidence="9" key="4">
    <citation type="submission" date="2025-08" db="UniProtKB">
        <authorList>
            <consortium name="Ensembl"/>
        </authorList>
    </citation>
    <scope>IDENTIFICATION</scope>
</reference>
<dbReference type="PANTHER" id="PTHR45702">
    <property type="entry name" value="ADAM10/ADAM17 METALLOPEPTIDASE FAMILY MEMBER"/>
    <property type="match status" value="1"/>
</dbReference>
<organism evidence="9 10">
    <name type="scientific">Electrophorus electricus</name>
    <name type="common">Electric eel</name>
    <name type="synonym">Gymnotus electricus</name>
    <dbReference type="NCBI Taxonomy" id="8005"/>
    <lineage>
        <taxon>Eukaryota</taxon>
        <taxon>Metazoa</taxon>
        <taxon>Chordata</taxon>
        <taxon>Craniata</taxon>
        <taxon>Vertebrata</taxon>
        <taxon>Euteleostomi</taxon>
        <taxon>Actinopterygii</taxon>
        <taxon>Neopterygii</taxon>
        <taxon>Teleostei</taxon>
        <taxon>Ostariophysi</taxon>
        <taxon>Gymnotiformes</taxon>
        <taxon>Gymnotoidei</taxon>
        <taxon>Gymnotidae</taxon>
        <taxon>Electrophorus</taxon>
    </lineage>
</organism>
<gene>
    <name evidence="9" type="primary">si:ch1073-396h14.1</name>
</gene>
<dbReference type="Pfam" id="PF21299">
    <property type="entry name" value="ADAM10_Cys-rich"/>
    <property type="match status" value="1"/>
</dbReference>